<evidence type="ECO:0000313" key="5">
    <source>
        <dbReference type="Proteomes" id="UP000234951"/>
    </source>
</evidence>
<dbReference type="SUPFAM" id="SSF160991">
    <property type="entry name" value="CV3147-like"/>
    <property type="match status" value="1"/>
</dbReference>
<evidence type="ECO:0000313" key="3">
    <source>
        <dbReference type="EMBL" id="PLR79936.1"/>
    </source>
</evidence>
<dbReference type="Proteomes" id="UP000235114">
    <property type="component" value="Unassembled WGS sequence"/>
</dbReference>
<protein>
    <submittedName>
        <fullName evidence="3">DUF917 domain-containing protein</fullName>
    </submittedName>
</protein>
<dbReference type="InterPro" id="IPR027479">
    <property type="entry name" value="S-Me-THD_N_sf"/>
</dbReference>
<dbReference type="InterPro" id="IPR024071">
    <property type="entry name" value="S-Me-THD_C_sf"/>
</dbReference>
<feature type="domain" description="S-Me-THD N-terminal" evidence="1">
    <location>
        <begin position="8"/>
        <end position="160"/>
    </location>
</feature>
<reference evidence="4 6" key="2">
    <citation type="submission" date="2017-12" db="EMBL/GenBank/DDBJ databases">
        <title>Comparative Functional Genomics of Dry Heat Resistant strains isolated from the Viking Spacecraft.</title>
        <authorList>
            <person name="Seuylemezian A."/>
            <person name="Cooper K."/>
            <person name="Vaishampayan P."/>
        </authorList>
    </citation>
    <scope>NUCLEOTIDE SEQUENCE [LARGE SCALE GENOMIC DNA]</scope>
    <source>
        <strain evidence="4 6">ATCC 29669</strain>
    </source>
</reference>
<dbReference type="Pfam" id="PF20906">
    <property type="entry name" value="S-Me-THD_C"/>
    <property type="match status" value="1"/>
</dbReference>
<sequence>MSWQIKKQDIPLLAIGAKILSCGGGGNTKTVQNLLMSIMSDEDAIVVKTISDLVDERVVAVGIMGSTILYDEHIPSGREGVQVLEVYESTHGTKVDALIPIEIGGVNALTPLVTAVLKNLPVVDGDGMGRAYPELSMTTFHLSGIPVAPLVLQTDDENMFIEDVDTIQSTTELAKDFMVRNEGFAHLLCFAANARKIKTSMIPGSLKLIHRLGVAVKKDTLKSQKIEEISAVFENSIYGKPNLVISGVVSGVNRWFEKGSLVGRLIVEGRFSSSNKRIEIEFKNEFISIKEEEQYVCTTPDLILVLNEENLLPYNVSEIQAGHSVIVFAVQAPNILRTKEMLELVGPENFDLAVSYKSLPGEFDYETRY</sequence>
<name>A0A2N5GGR8_9BACI</name>
<dbReference type="EMBL" id="PGVA01000069">
    <property type="protein sequence ID" value="PLR79936.1"/>
    <property type="molecule type" value="Genomic_DNA"/>
</dbReference>
<proteinExistence type="predicted"/>
<evidence type="ECO:0000259" key="2">
    <source>
        <dbReference type="Pfam" id="PF20906"/>
    </source>
</evidence>
<dbReference type="Gene3D" id="2.40.390.10">
    <property type="entry name" value="CV3147-like"/>
    <property type="match status" value="1"/>
</dbReference>
<evidence type="ECO:0000313" key="6">
    <source>
        <dbReference type="Proteomes" id="UP000235114"/>
    </source>
</evidence>
<evidence type="ECO:0000259" key="1">
    <source>
        <dbReference type="Pfam" id="PF06032"/>
    </source>
</evidence>
<dbReference type="AlphaFoldDB" id="A0A2N5GGR8"/>
<dbReference type="EMBL" id="PGVD01000102">
    <property type="protein sequence ID" value="PLR88445.1"/>
    <property type="molecule type" value="Genomic_DNA"/>
</dbReference>
<gene>
    <name evidence="3" type="ORF">CU635_20490</name>
    <name evidence="4" type="ORF">CVD25_22660</name>
</gene>
<dbReference type="Proteomes" id="UP000234951">
    <property type="component" value="Unassembled WGS sequence"/>
</dbReference>
<organism evidence="3 5">
    <name type="scientific">Bacillus canaveralius</name>
    <dbReference type="NCBI Taxonomy" id="1403243"/>
    <lineage>
        <taxon>Bacteria</taxon>
        <taxon>Bacillati</taxon>
        <taxon>Bacillota</taxon>
        <taxon>Bacilli</taxon>
        <taxon>Bacillales</taxon>
        <taxon>Bacillaceae</taxon>
        <taxon>Bacillus</taxon>
    </lineage>
</organism>
<dbReference type="RefSeq" id="WP_101579226.1">
    <property type="nucleotide sequence ID" value="NZ_PGVA01000069.1"/>
</dbReference>
<reference evidence="3 5" key="1">
    <citation type="submission" date="2017-11" db="EMBL/GenBank/DDBJ databases">
        <title>Comparitive Functional Genomics of Dry Heat Resistant strains isolated from the Viking Spacecraft.</title>
        <authorList>
            <person name="Seuylemezian A."/>
            <person name="Cooper K."/>
            <person name="Vaishampayan P."/>
        </authorList>
    </citation>
    <scope>NUCLEOTIDE SEQUENCE [LARGE SCALE GENOMIC DNA]</scope>
    <source>
        <strain evidence="3 5">M4.6</strain>
    </source>
</reference>
<dbReference type="Gene3D" id="3.40.1610.10">
    <property type="entry name" value="CV3147-like domain"/>
    <property type="match status" value="1"/>
</dbReference>
<evidence type="ECO:0000313" key="4">
    <source>
        <dbReference type="EMBL" id="PLR88445.1"/>
    </source>
</evidence>
<keyword evidence="6" id="KW-1185">Reference proteome</keyword>
<dbReference type="OrthoDB" id="7441206at2"/>
<feature type="domain" description="S-Me-THD-like C-terminal" evidence="2">
    <location>
        <begin position="170"/>
        <end position="358"/>
    </location>
</feature>
<accession>A0A2N5GGR8</accession>
<comment type="caution">
    <text evidence="3">The sequence shown here is derived from an EMBL/GenBank/DDBJ whole genome shotgun (WGS) entry which is preliminary data.</text>
</comment>
<dbReference type="Pfam" id="PF06032">
    <property type="entry name" value="S-Me-THD_N"/>
    <property type="match status" value="1"/>
</dbReference>
<dbReference type="InterPro" id="IPR010318">
    <property type="entry name" value="S-Me-THD_N"/>
</dbReference>
<dbReference type="InterPro" id="IPR048350">
    <property type="entry name" value="S-Me-THD-like_C"/>
</dbReference>